<dbReference type="STRING" id="1271860.SAMN05216174_107107"/>
<protein>
    <submittedName>
        <fullName evidence="2">Nucleoside-diphosphate-sugar epimerase</fullName>
    </submittedName>
</protein>
<proteinExistence type="predicted"/>
<evidence type="ECO:0000259" key="1">
    <source>
        <dbReference type="Pfam" id="PF01370"/>
    </source>
</evidence>
<dbReference type="InterPro" id="IPR001509">
    <property type="entry name" value="Epimerase_deHydtase"/>
</dbReference>
<dbReference type="GO" id="GO:0004029">
    <property type="term" value="F:aldehyde dehydrogenase (NAD+) activity"/>
    <property type="evidence" value="ECO:0007669"/>
    <property type="project" value="TreeGrafter"/>
</dbReference>
<accession>A0A1G6RZ52</accession>
<dbReference type="RefSeq" id="WP_091451161.1">
    <property type="nucleotide sequence ID" value="NZ_FMZZ01000007.1"/>
</dbReference>
<evidence type="ECO:0000313" key="2">
    <source>
        <dbReference type="EMBL" id="SDD09703.1"/>
    </source>
</evidence>
<dbReference type="Gene3D" id="3.40.50.720">
    <property type="entry name" value="NAD(P)-binding Rossmann-like Domain"/>
    <property type="match status" value="1"/>
</dbReference>
<gene>
    <name evidence="2" type="ORF">SAMN05216174_107107</name>
</gene>
<dbReference type="EMBL" id="FMZZ01000007">
    <property type="protein sequence ID" value="SDD09703.1"/>
    <property type="molecule type" value="Genomic_DNA"/>
</dbReference>
<dbReference type="OrthoDB" id="3338687at2"/>
<sequence>MRIVMVGASGNVGTAVLTSALAAGHVVDGVSRRAPAAGGIYDKATWHSIDLTDTGALPLLTEAMRGADAVVHAAWAIQPSHDREYLRQVNVEGSRIVAQALAGAGVPRLVYLSSVGAYAERQSLNPVDETWPTTGIPSSSYSEDKAAVETLLDEFELVHPDVSVTRLRPALILQRDAASEIQRYFTGPLVPGPLWKLASDGRLPVLPIPSGLALQFVHATDVADAVLAAAERGYRGAVNLAAEPIMDGRDLSAVLGGRVIPMPRAAVRTAASVAWQAHVLPASPGWIDLAMAVPLLRADRAREDLDWHPRWNAQDTLRDLVGGLADGAGVSASPALRPRA</sequence>
<dbReference type="InterPro" id="IPR051783">
    <property type="entry name" value="NAD(P)-dependent_oxidoreduct"/>
</dbReference>
<dbReference type="PANTHER" id="PTHR48079:SF6">
    <property type="entry name" value="NAD(P)-BINDING DOMAIN-CONTAINING PROTEIN-RELATED"/>
    <property type="match status" value="1"/>
</dbReference>
<feature type="domain" description="NAD-dependent epimerase/dehydratase" evidence="1">
    <location>
        <begin position="3"/>
        <end position="235"/>
    </location>
</feature>
<dbReference type="InterPro" id="IPR036291">
    <property type="entry name" value="NAD(P)-bd_dom_sf"/>
</dbReference>
<reference evidence="3" key="1">
    <citation type="submission" date="2016-10" db="EMBL/GenBank/DDBJ databases">
        <authorList>
            <person name="Varghese N."/>
            <person name="Submissions S."/>
        </authorList>
    </citation>
    <scope>NUCLEOTIDE SEQUENCE [LARGE SCALE GENOMIC DNA]</scope>
    <source>
        <strain evidence="3">IBRC-M 10403</strain>
    </source>
</reference>
<dbReference type="Proteomes" id="UP000199501">
    <property type="component" value="Unassembled WGS sequence"/>
</dbReference>
<organism evidence="2 3">
    <name type="scientific">Actinokineospora iranica</name>
    <dbReference type="NCBI Taxonomy" id="1271860"/>
    <lineage>
        <taxon>Bacteria</taxon>
        <taxon>Bacillati</taxon>
        <taxon>Actinomycetota</taxon>
        <taxon>Actinomycetes</taxon>
        <taxon>Pseudonocardiales</taxon>
        <taxon>Pseudonocardiaceae</taxon>
        <taxon>Actinokineospora</taxon>
    </lineage>
</organism>
<keyword evidence="3" id="KW-1185">Reference proteome</keyword>
<dbReference type="PANTHER" id="PTHR48079">
    <property type="entry name" value="PROTEIN YEEZ"/>
    <property type="match status" value="1"/>
</dbReference>
<name>A0A1G6RZ52_9PSEU</name>
<dbReference type="Pfam" id="PF01370">
    <property type="entry name" value="Epimerase"/>
    <property type="match status" value="1"/>
</dbReference>
<evidence type="ECO:0000313" key="3">
    <source>
        <dbReference type="Proteomes" id="UP000199501"/>
    </source>
</evidence>
<dbReference type="SUPFAM" id="SSF51735">
    <property type="entry name" value="NAD(P)-binding Rossmann-fold domains"/>
    <property type="match status" value="1"/>
</dbReference>
<dbReference type="GO" id="GO:0005737">
    <property type="term" value="C:cytoplasm"/>
    <property type="evidence" value="ECO:0007669"/>
    <property type="project" value="TreeGrafter"/>
</dbReference>
<dbReference type="AlphaFoldDB" id="A0A1G6RZ52"/>